<dbReference type="AlphaFoldDB" id="I3EKQ5"/>
<name>I3EKQ5_NEMP3</name>
<dbReference type="InParanoid" id="I3EKQ5"/>
<reference evidence="2" key="1">
    <citation type="submission" date="2011-01" db="EMBL/GenBank/DDBJ databases">
        <title>The Genome Sequence of Nematocida parisii strain ERTm3.</title>
        <authorList>
            <consortium name="The Broad Institute Genome Sequencing Platform"/>
            <consortium name="The Broad Institute Genome Sequencing Center for Infectious Disease"/>
            <person name="Cuomo C."/>
            <person name="Troemel E."/>
            <person name="Young S.K."/>
            <person name="Zeng Q."/>
            <person name="Gargeya S."/>
            <person name="Fitzgerald M."/>
            <person name="Haas B."/>
            <person name="Abouelleil A."/>
            <person name="Alvarado L."/>
            <person name="Arachchi H.M."/>
            <person name="Berlin A."/>
            <person name="Chapman S.B."/>
            <person name="Gearin G."/>
            <person name="Goldberg J."/>
            <person name="Griggs A."/>
            <person name="Gujja S."/>
            <person name="Hansen M."/>
            <person name="Heiman D."/>
            <person name="Howarth C."/>
            <person name="Larimer J."/>
            <person name="Lui A."/>
            <person name="MacDonald P.J.P."/>
            <person name="McCowen C."/>
            <person name="Montmayeur A."/>
            <person name="Murphy C."/>
            <person name="Neiman D."/>
            <person name="Pearson M."/>
            <person name="Priest M."/>
            <person name="Roberts A."/>
            <person name="Saif S."/>
            <person name="Shea T."/>
            <person name="Sisk P."/>
            <person name="Stolte C."/>
            <person name="Sykes S."/>
            <person name="Wortman J."/>
            <person name="Nusbaum C."/>
            <person name="Birren B."/>
        </authorList>
    </citation>
    <scope>NUCLEOTIDE SEQUENCE</scope>
    <source>
        <strain evidence="2">ERTm3</strain>
    </source>
</reference>
<proteinExistence type="predicted"/>
<evidence type="ECO:0000313" key="2">
    <source>
        <dbReference type="EMBL" id="EIJ89802.1"/>
    </source>
</evidence>
<organism evidence="2 3">
    <name type="scientific">Nematocida parisii (strain ERTm3)</name>
    <name type="common">Nematode killer fungus</name>
    <dbReference type="NCBI Taxonomy" id="935791"/>
    <lineage>
        <taxon>Eukaryota</taxon>
        <taxon>Fungi</taxon>
        <taxon>Fungi incertae sedis</taxon>
        <taxon>Microsporidia</taxon>
        <taxon>Nematocida</taxon>
    </lineage>
</organism>
<dbReference type="EMBL" id="GL870876">
    <property type="protein sequence ID" value="EIJ89802.1"/>
    <property type="molecule type" value="Genomic_DNA"/>
</dbReference>
<sequence>MPSSLKALLSCLTQQKSNFLVYISIFNIMLCEDILAYIYIFIYKYIRENY</sequence>
<evidence type="ECO:0000256" key="1">
    <source>
        <dbReference type="SAM" id="Phobius"/>
    </source>
</evidence>
<feature type="transmembrane region" description="Helical" evidence="1">
    <location>
        <begin position="20"/>
        <end position="42"/>
    </location>
</feature>
<dbReference type="Proteomes" id="UP000002872">
    <property type="component" value="Unassembled WGS sequence"/>
</dbReference>
<keyword evidence="3" id="KW-1185">Reference proteome</keyword>
<evidence type="ECO:0000313" key="3">
    <source>
        <dbReference type="Proteomes" id="UP000002872"/>
    </source>
</evidence>
<protein>
    <submittedName>
        <fullName evidence="2">Uncharacterized protein</fullName>
    </submittedName>
</protein>
<gene>
    <name evidence="2" type="ORF">NEQG_00572</name>
</gene>
<dbReference type="HOGENOM" id="CLU_3125452_0_0_1"/>
<keyword evidence="1" id="KW-1133">Transmembrane helix</keyword>
<keyword evidence="1" id="KW-0812">Transmembrane</keyword>
<accession>I3EKQ5</accession>
<dbReference type="VEuPathDB" id="MicrosporidiaDB:NEQG_00572"/>
<keyword evidence="1" id="KW-0472">Membrane</keyword>